<keyword evidence="5" id="KW-0326">Glycosidase</keyword>
<evidence type="ECO:0000256" key="1">
    <source>
        <dbReference type="ARBA" id="ARBA00001231"/>
    </source>
</evidence>
<organism evidence="10 11">
    <name type="scientific">Pontiella sulfatireligans</name>
    <dbReference type="NCBI Taxonomy" id="2750658"/>
    <lineage>
        <taxon>Bacteria</taxon>
        <taxon>Pseudomonadati</taxon>
        <taxon>Kiritimatiellota</taxon>
        <taxon>Kiritimatiellia</taxon>
        <taxon>Kiritimatiellales</taxon>
        <taxon>Pontiellaceae</taxon>
        <taxon>Pontiella</taxon>
    </lineage>
</organism>
<dbReference type="GO" id="GO:0004563">
    <property type="term" value="F:beta-N-acetylhexosaminidase activity"/>
    <property type="evidence" value="ECO:0007669"/>
    <property type="project" value="UniProtKB-EC"/>
</dbReference>
<evidence type="ECO:0000256" key="4">
    <source>
        <dbReference type="ARBA" id="ARBA00022801"/>
    </source>
</evidence>
<dbReference type="InterPro" id="IPR015883">
    <property type="entry name" value="Glyco_hydro_20_cat"/>
</dbReference>
<feature type="chain" id="PRO_5025638323" description="beta-N-acetylhexosaminidase" evidence="7">
    <location>
        <begin position="18"/>
        <end position="540"/>
    </location>
</feature>
<protein>
    <recommendedName>
        <fullName evidence="3">beta-N-acetylhexosaminidase</fullName>
        <ecNumber evidence="3">3.2.1.52</ecNumber>
    </recommendedName>
</protein>
<evidence type="ECO:0000259" key="8">
    <source>
        <dbReference type="Pfam" id="PF00728"/>
    </source>
</evidence>
<dbReference type="EC" id="3.2.1.52" evidence="3"/>
<dbReference type="InterPro" id="IPR015882">
    <property type="entry name" value="HEX_bac_N"/>
</dbReference>
<feature type="domain" description="Beta-hexosaminidase bacterial type N-terminal" evidence="9">
    <location>
        <begin position="19"/>
        <end position="146"/>
    </location>
</feature>
<dbReference type="SUPFAM" id="SSF55545">
    <property type="entry name" value="beta-N-acetylhexosaminidase-like domain"/>
    <property type="match status" value="1"/>
</dbReference>
<dbReference type="AlphaFoldDB" id="A0A6C2UKM3"/>
<dbReference type="PIRSF" id="PIRSF001093">
    <property type="entry name" value="B-hxosamndse_ab_euk"/>
    <property type="match status" value="1"/>
</dbReference>
<keyword evidence="7" id="KW-0732">Signal</keyword>
<dbReference type="InterPro" id="IPR029018">
    <property type="entry name" value="Hex-like_dom2"/>
</dbReference>
<dbReference type="InterPro" id="IPR025705">
    <property type="entry name" value="Beta_hexosaminidase_sua/sub"/>
</dbReference>
<feature type="domain" description="Glycoside hydrolase family 20 catalytic" evidence="8">
    <location>
        <begin position="152"/>
        <end position="507"/>
    </location>
</feature>
<evidence type="ECO:0000313" key="11">
    <source>
        <dbReference type="Proteomes" id="UP000346198"/>
    </source>
</evidence>
<dbReference type="GO" id="GO:0005975">
    <property type="term" value="P:carbohydrate metabolic process"/>
    <property type="evidence" value="ECO:0007669"/>
    <property type="project" value="InterPro"/>
</dbReference>
<dbReference type="Gene3D" id="3.20.20.80">
    <property type="entry name" value="Glycosidases"/>
    <property type="match status" value="1"/>
</dbReference>
<feature type="signal peptide" evidence="7">
    <location>
        <begin position="1"/>
        <end position="17"/>
    </location>
</feature>
<dbReference type="InterPro" id="IPR017853">
    <property type="entry name" value="GH"/>
</dbReference>
<evidence type="ECO:0000256" key="6">
    <source>
        <dbReference type="PIRSR" id="PIRSR625705-1"/>
    </source>
</evidence>
<dbReference type="Pfam" id="PF02838">
    <property type="entry name" value="Glyco_hydro_20b"/>
    <property type="match status" value="1"/>
</dbReference>
<evidence type="ECO:0000259" key="9">
    <source>
        <dbReference type="Pfam" id="PF02838"/>
    </source>
</evidence>
<dbReference type="Pfam" id="PF00728">
    <property type="entry name" value="Glyco_hydro_20"/>
    <property type="match status" value="1"/>
</dbReference>
<keyword evidence="11" id="KW-1185">Reference proteome</keyword>
<dbReference type="GO" id="GO:0016020">
    <property type="term" value="C:membrane"/>
    <property type="evidence" value="ECO:0007669"/>
    <property type="project" value="TreeGrafter"/>
</dbReference>
<dbReference type="PANTHER" id="PTHR22600">
    <property type="entry name" value="BETA-HEXOSAMINIDASE"/>
    <property type="match status" value="1"/>
</dbReference>
<evidence type="ECO:0000256" key="2">
    <source>
        <dbReference type="ARBA" id="ARBA00006285"/>
    </source>
</evidence>
<sequence length="540" mass="61144">MKKIILSTCLAASTAFAVPSIIPQPLELKETGKIFELKSDAVIAYADDAAKSSAEMLAAQLRPATGFDLPVKPACMGSVVFQTFENPDLGNEGYTLSVEDSVIISAGRPDGLFYGAQTFRQLLPPAIFSKDTVSNDWKIQTVEIRDVPRLGWRGMHLDVSRHFMPKEDVMKFLDSMASLKLNTFHWHLTDDQGWRIEIKKYPKLTEVGAWRKETLAGHGLLGKRNGQPFTYDGKPHGGYYTQDDIREVVAYAAERHITIVPEIDMPGHMQAAIAAYPELGCTTVPTDVMTRWGVSEIILNPEESTVQFCKDVLTEVMELFPSEFIHVGGDEAKKTQWENSERVQQLLKERGLKDMHEMQSWFIKQIDDFLVANKRRLIGWDEIAEGGLAENAAITWWRGKPHQTEVRESIIKAIREGHDIVVAPTIYLYFDFYQTDDTVNEPMAIGGHLPLEKVYGFEPVLEELSKEEAGHILGSQAQLWSEYMKSLKQVEYMAFPRACALAEVVWLPKEQKDYESFLKRMKVQQMRFDAAGVNYRNLGE</sequence>
<evidence type="ECO:0000313" key="10">
    <source>
        <dbReference type="EMBL" id="VGO20790.1"/>
    </source>
</evidence>
<reference evidence="10 11" key="1">
    <citation type="submission" date="2019-04" db="EMBL/GenBank/DDBJ databases">
        <authorList>
            <person name="Van Vliet M D."/>
        </authorList>
    </citation>
    <scope>NUCLEOTIDE SEQUENCE [LARGE SCALE GENOMIC DNA]</scope>
    <source>
        <strain evidence="10 11">F21</strain>
    </source>
</reference>
<dbReference type="PANTHER" id="PTHR22600:SF57">
    <property type="entry name" value="BETA-N-ACETYLHEXOSAMINIDASE"/>
    <property type="match status" value="1"/>
</dbReference>
<dbReference type="PRINTS" id="PR00738">
    <property type="entry name" value="GLHYDRLASE20"/>
</dbReference>
<evidence type="ECO:0000256" key="5">
    <source>
        <dbReference type="ARBA" id="ARBA00023295"/>
    </source>
</evidence>
<dbReference type="Gene3D" id="3.30.379.10">
    <property type="entry name" value="Chitobiase/beta-hexosaminidase domain 2-like"/>
    <property type="match status" value="1"/>
</dbReference>
<feature type="active site" description="Proton donor" evidence="6">
    <location>
        <position position="331"/>
    </location>
</feature>
<proteinExistence type="inferred from homology"/>
<dbReference type="Proteomes" id="UP000346198">
    <property type="component" value="Unassembled WGS sequence"/>
</dbReference>
<accession>A0A6C2UKM3</accession>
<comment type="catalytic activity">
    <reaction evidence="1">
        <text>Hydrolysis of terminal non-reducing N-acetyl-D-hexosamine residues in N-acetyl-beta-D-hexosaminides.</text>
        <dbReference type="EC" id="3.2.1.52"/>
    </reaction>
</comment>
<dbReference type="RefSeq" id="WP_136062305.1">
    <property type="nucleotide sequence ID" value="NZ_CAAHFH010000002.1"/>
</dbReference>
<comment type="similarity">
    <text evidence="2">Belongs to the glycosyl hydrolase 20 family.</text>
</comment>
<name>A0A6C2UKM3_9BACT</name>
<keyword evidence="4" id="KW-0378">Hydrolase</keyword>
<dbReference type="SUPFAM" id="SSF51445">
    <property type="entry name" value="(Trans)glycosidases"/>
    <property type="match status" value="1"/>
</dbReference>
<dbReference type="EMBL" id="CAAHFH010000002">
    <property type="protein sequence ID" value="VGO20790.1"/>
    <property type="molecule type" value="Genomic_DNA"/>
</dbReference>
<evidence type="ECO:0000256" key="3">
    <source>
        <dbReference type="ARBA" id="ARBA00012663"/>
    </source>
</evidence>
<gene>
    <name evidence="10" type="primary">exo I_3</name>
    <name evidence="10" type="ORF">SCARR_02857</name>
</gene>
<evidence type="ECO:0000256" key="7">
    <source>
        <dbReference type="SAM" id="SignalP"/>
    </source>
</evidence>
<dbReference type="GO" id="GO:0030203">
    <property type="term" value="P:glycosaminoglycan metabolic process"/>
    <property type="evidence" value="ECO:0007669"/>
    <property type="project" value="TreeGrafter"/>
</dbReference>
<dbReference type="CDD" id="cd06563">
    <property type="entry name" value="GH20_chitobiase-like"/>
    <property type="match status" value="1"/>
</dbReference>